<dbReference type="SUPFAM" id="SSF53686">
    <property type="entry name" value="Tryptophan synthase beta subunit-like PLP-dependent enzymes"/>
    <property type="match status" value="1"/>
</dbReference>
<accession>A0A382R1F9</accession>
<feature type="non-terminal residue" evidence="6">
    <location>
        <position position="294"/>
    </location>
</feature>
<proteinExistence type="inferred from homology"/>
<dbReference type="InterPro" id="IPR001926">
    <property type="entry name" value="TrpB-like_PALP"/>
</dbReference>
<evidence type="ECO:0000256" key="3">
    <source>
        <dbReference type="ARBA" id="ARBA00022898"/>
    </source>
</evidence>
<sequence length="294" mass="30716">MNATLDLEDIRATARRIQPYVSRTPIFCWQDRWANDQIDDGELHLKLEFLQKTGSFKARGAINNILTRPAAERDKGVTAASAGNHAIAVAYAGQALGVSAKVVMHRGANPARVAKCRAFGAEVVLVDDMSLSFPTMEEIASQENRSIIHPFEGIRTMQGTATVGLEIAESVAALDAVIVAVGGGGLISGVGTAIKAVQPSVRVIGVEPVGAAGMSQSLELGRPLEKVSVDTIADSMGAPLHCPESFAVCQKVVDEIVLVDDDALCQSMAVAFDGLKFTLEAAGAAVLAAIAGPL</sequence>
<dbReference type="GO" id="GO:0006565">
    <property type="term" value="P:L-serine catabolic process"/>
    <property type="evidence" value="ECO:0007669"/>
    <property type="project" value="TreeGrafter"/>
</dbReference>
<dbReference type="GO" id="GO:0030170">
    <property type="term" value="F:pyridoxal phosphate binding"/>
    <property type="evidence" value="ECO:0007669"/>
    <property type="project" value="InterPro"/>
</dbReference>
<name>A0A382R1F9_9ZZZZ</name>
<dbReference type="GO" id="GO:0003941">
    <property type="term" value="F:L-serine ammonia-lyase activity"/>
    <property type="evidence" value="ECO:0007669"/>
    <property type="project" value="TreeGrafter"/>
</dbReference>
<dbReference type="PANTHER" id="PTHR48078:SF6">
    <property type="entry name" value="L-THREONINE DEHYDRATASE CATABOLIC TDCB"/>
    <property type="match status" value="1"/>
</dbReference>
<gene>
    <name evidence="6" type="ORF">METZ01_LOCUS344417</name>
</gene>
<dbReference type="GO" id="GO:0006567">
    <property type="term" value="P:L-threonine catabolic process"/>
    <property type="evidence" value="ECO:0007669"/>
    <property type="project" value="TreeGrafter"/>
</dbReference>
<protein>
    <recommendedName>
        <fullName evidence="5">Tryptophan synthase beta chain-like PALP domain-containing protein</fullName>
    </recommendedName>
</protein>
<dbReference type="Pfam" id="PF00291">
    <property type="entry name" value="PALP"/>
    <property type="match status" value="1"/>
</dbReference>
<evidence type="ECO:0000259" key="5">
    <source>
        <dbReference type="Pfam" id="PF00291"/>
    </source>
</evidence>
<feature type="domain" description="Tryptophan synthase beta chain-like PALP" evidence="5">
    <location>
        <begin position="37"/>
        <end position="290"/>
    </location>
</feature>
<evidence type="ECO:0000256" key="4">
    <source>
        <dbReference type="ARBA" id="ARBA00023239"/>
    </source>
</evidence>
<evidence type="ECO:0000256" key="1">
    <source>
        <dbReference type="ARBA" id="ARBA00001933"/>
    </source>
</evidence>
<dbReference type="GO" id="GO:0009097">
    <property type="term" value="P:isoleucine biosynthetic process"/>
    <property type="evidence" value="ECO:0007669"/>
    <property type="project" value="TreeGrafter"/>
</dbReference>
<evidence type="ECO:0000313" key="6">
    <source>
        <dbReference type="EMBL" id="SVC91563.1"/>
    </source>
</evidence>
<dbReference type="InterPro" id="IPR036052">
    <property type="entry name" value="TrpB-like_PALP_sf"/>
</dbReference>
<dbReference type="Gene3D" id="3.40.50.1100">
    <property type="match status" value="2"/>
</dbReference>
<comment type="cofactor">
    <cofactor evidence="1">
        <name>pyridoxal 5'-phosphate</name>
        <dbReference type="ChEBI" id="CHEBI:597326"/>
    </cofactor>
</comment>
<dbReference type="FunFam" id="3.40.50.1100:FF:000005">
    <property type="entry name" value="Threonine dehydratase catabolic"/>
    <property type="match status" value="1"/>
</dbReference>
<keyword evidence="4" id="KW-0456">Lyase</keyword>
<organism evidence="6">
    <name type="scientific">marine metagenome</name>
    <dbReference type="NCBI Taxonomy" id="408172"/>
    <lineage>
        <taxon>unclassified sequences</taxon>
        <taxon>metagenomes</taxon>
        <taxon>ecological metagenomes</taxon>
    </lineage>
</organism>
<dbReference type="InterPro" id="IPR050147">
    <property type="entry name" value="Ser/Thr_Dehydratase"/>
</dbReference>
<dbReference type="EMBL" id="UINC01118442">
    <property type="protein sequence ID" value="SVC91563.1"/>
    <property type="molecule type" value="Genomic_DNA"/>
</dbReference>
<dbReference type="PROSITE" id="PS00165">
    <property type="entry name" value="DEHYDRATASE_SER_THR"/>
    <property type="match status" value="1"/>
</dbReference>
<dbReference type="AlphaFoldDB" id="A0A382R1F9"/>
<dbReference type="GO" id="GO:0004794">
    <property type="term" value="F:threonine deaminase activity"/>
    <property type="evidence" value="ECO:0007669"/>
    <property type="project" value="TreeGrafter"/>
</dbReference>
<evidence type="ECO:0000256" key="2">
    <source>
        <dbReference type="ARBA" id="ARBA00010869"/>
    </source>
</evidence>
<dbReference type="InterPro" id="IPR000634">
    <property type="entry name" value="Ser/Thr_deHydtase_PyrdxlP-BS"/>
</dbReference>
<reference evidence="6" key="1">
    <citation type="submission" date="2018-05" db="EMBL/GenBank/DDBJ databases">
        <authorList>
            <person name="Lanie J.A."/>
            <person name="Ng W.-L."/>
            <person name="Kazmierczak K.M."/>
            <person name="Andrzejewski T.M."/>
            <person name="Davidsen T.M."/>
            <person name="Wayne K.J."/>
            <person name="Tettelin H."/>
            <person name="Glass J.I."/>
            <person name="Rusch D."/>
            <person name="Podicherti R."/>
            <person name="Tsui H.-C.T."/>
            <person name="Winkler M.E."/>
        </authorList>
    </citation>
    <scope>NUCLEOTIDE SEQUENCE</scope>
</reference>
<comment type="similarity">
    <text evidence="2">Belongs to the serine/threonine dehydratase family.</text>
</comment>
<dbReference type="PANTHER" id="PTHR48078">
    <property type="entry name" value="THREONINE DEHYDRATASE, MITOCHONDRIAL-RELATED"/>
    <property type="match status" value="1"/>
</dbReference>
<keyword evidence="3" id="KW-0663">Pyridoxal phosphate</keyword>